<gene>
    <name evidence="2" type="ORF">PSYICH_LOCUS1861</name>
</gene>
<reference evidence="2" key="1">
    <citation type="submission" date="2022-01" db="EMBL/GenBank/DDBJ databases">
        <authorList>
            <person name="King R."/>
        </authorList>
    </citation>
    <scope>NUCLEOTIDE SEQUENCE</scope>
</reference>
<dbReference type="PROSITE" id="PS52042">
    <property type="entry name" value="GLOBIN_CP_ADGB"/>
    <property type="match status" value="1"/>
</dbReference>
<evidence type="ECO:0000259" key="1">
    <source>
        <dbReference type="PROSITE" id="PS52042"/>
    </source>
</evidence>
<sequence>MSSYVKLSAKKGSHDHVDASELFTPIHTQPDDSSQLPFQDFLDTDLNNEKWDLSPRVSVGDIEKFMDIYSVLLPPSLKGREWKPIDEIFPNIDFIIKHDDPYIYPDLITDNQHILHSEFMRSFISSIKTLYYLSNAKMFPVEYTSQTFSPSFEKERWRPWHHIYSNCKSGKNYIHLPTPNKSGKYVVRLFWMGSWKKIYISDKLPLNLQNQLLLPCVHVIETENGIKSKNDKKDVIKKKTMEIWPVLLAKALMILASLTWTQDNELVDFDIIQCLTGWVSQRTDATSLDPLDVWQTCMDHTFQYNWTPNTEEINYLTNEKHQSTVVLKGGFKTMTSKKNLKAEPRPAAQQQKKTYMQVKPKEESINKNRFVVVVGIRLDVDDLQNNISNWSHGFLVTQTRTVPILKPSSDEEFEAWKRYRWIDWAIERNLINPRCPPNPIRSFKTVDPFRKLYQYMLPKKVSSILTREETISNTAGKKQKPIINPNLYKDVTDWLDLEYIEKLLKYVIIYYMPSTYTSKSRISNLSCENIAKELKYPYCKSLVDILDLNWKEIIRPISIQNHRNEPIYIFCDCLFNQSIVINLNQTGYLGTITERIVEKVNIPDSTLSECGLCASTFLERVKKYYARSEIKPEERKSIIKMIRNIKHDYPKASVIVSKFRWNSNRLDEFVTSLTTFGTGSIVLKLPPGRYTFTMWIEVEGPYSIQIISDSCLCVGTLEETLTLMSRDSLLFREAYSSMVENLQVLIRAFGTTNYMTDLNEFYKCFKPTCNIAKKEWIAVEEIFFKEFFEAVSQALGTESLRVLKILFKKWQFLSTNRCDLYDVSQLCYRIEEEEMMFVRIMHQSAIKIQSFFRGVYERIMMSHHDPNGKFHSKTAATLLTVGDKFLQNDQKLGANIMRKFIQNRSVPDLQHKYSWYETLSNDICTAQFTVYARVPEPGWIFIARYIFSVRTSYPLNIRINIFSNLTQYYIRVFDNDTSEEMKCIINNVAVNKYSPNNGGYTVVAYGWATDQLYMNSKIIFACPQDDIENLLSFSTKASRKDTISHCYIPNTMNLLFRYVVELRSDYTILTFHLSTDYPKVQMRLSIFNKEYPDKKLVELDGTGYIILPALVLNNRNRICQFKFVATEKKSTSKVVSAKASRSRRLLDMTSDSKDSPPEIVADSDFYIIEAFIEKDVWPLTASEWSNVEKERDKLMMSAEGLAMDRSDSLSTHSNQQLTYTNDAIVKSESPHWTMDVYYTDSVWFYEDPEKNKLIRNIKLSWYEDKPDRISVCQELRNMFIEEHLIPNPNVCLDTEIRSLDHEIFLRNILPPFDLTPFHYTCIEEGHPRKSSVRRSLSLPETWTGFYHILFRHNQDLINVKMAEKHRYKFHAEENTKLIKLNEWFDEVRRESEYMMELVYRERENYINDIRLLVRSNKTKQNSIRSDTV</sequence>
<dbReference type="Pfam" id="PF22069">
    <property type="entry name" value="Androglobin_IV"/>
    <property type="match status" value="1"/>
</dbReference>
<dbReference type="PANTHER" id="PTHR46298:SF1">
    <property type="entry name" value="ANDROGLOBIN"/>
    <property type="match status" value="1"/>
</dbReference>
<dbReference type="CDD" id="cd22307">
    <property type="entry name" value="Adgb_C_mid-like"/>
    <property type="match status" value="1"/>
</dbReference>
<accession>A0A9P0CC48</accession>
<dbReference type="Pfam" id="PF22068">
    <property type="entry name" value="Androglobin_II"/>
    <property type="match status" value="1"/>
</dbReference>
<dbReference type="InterPro" id="IPR053033">
    <property type="entry name" value="Androglobin-like"/>
</dbReference>
<dbReference type="InterPro" id="IPR038765">
    <property type="entry name" value="Papain-like_cys_pep_sf"/>
</dbReference>
<name>A0A9P0CC48_9CUCU</name>
<organism evidence="2 3">
    <name type="scientific">Psylliodes chrysocephalus</name>
    <dbReference type="NCBI Taxonomy" id="3402493"/>
    <lineage>
        <taxon>Eukaryota</taxon>
        <taxon>Metazoa</taxon>
        <taxon>Ecdysozoa</taxon>
        <taxon>Arthropoda</taxon>
        <taxon>Hexapoda</taxon>
        <taxon>Insecta</taxon>
        <taxon>Pterygota</taxon>
        <taxon>Neoptera</taxon>
        <taxon>Endopterygota</taxon>
        <taxon>Coleoptera</taxon>
        <taxon>Polyphaga</taxon>
        <taxon>Cucujiformia</taxon>
        <taxon>Chrysomeloidea</taxon>
        <taxon>Chrysomelidae</taxon>
        <taxon>Galerucinae</taxon>
        <taxon>Alticini</taxon>
        <taxon>Psylliodes</taxon>
    </lineage>
</organism>
<dbReference type="PROSITE" id="PS50096">
    <property type="entry name" value="IQ"/>
    <property type="match status" value="1"/>
</dbReference>
<dbReference type="InterPro" id="IPR054094">
    <property type="entry name" value="Androglobin_IV"/>
</dbReference>
<protein>
    <recommendedName>
        <fullName evidence="1">Globin domain-containing protein</fullName>
    </recommendedName>
</protein>
<dbReference type="SUPFAM" id="SSF54001">
    <property type="entry name" value="Cysteine proteinases"/>
    <property type="match status" value="1"/>
</dbReference>
<dbReference type="InterPro" id="IPR054093">
    <property type="entry name" value="Androglobin_II"/>
</dbReference>
<dbReference type="OrthoDB" id="9374162at2759"/>
<evidence type="ECO:0000313" key="3">
    <source>
        <dbReference type="Proteomes" id="UP001153636"/>
    </source>
</evidence>
<dbReference type="EMBL" id="OV651822">
    <property type="protein sequence ID" value="CAH1100827.1"/>
    <property type="molecule type" value="Genomic_DNA"/>
</dbReference>
<keyword evidence="3" id="KW-1185">Reference proteome</keyword>
<dbReference type="PANTHER" id="PTHR46298">
    <property type="entry name" value="ANDROGLOBIN"/>
    <property type="match status" value="1"/>
</dbReference>
<evidence type="ECO:0000313" key="2">
    <source>
        <dbReference type="EMBL" id="CAH1100827.1"/>
    </source>
</evidence>
<feature type="domain" description="Globin" evidence="1">
    <location>
        <begin position="705"/>
        <end position="903"/>
    </location>
</feature>
<dbReference type="Proteomes" id="UP001153636">
    <property type="component" value="Chromosome 10"/>
</dbReference>
<proteinExistence type="predicted"/>
<dbReference type="InterPro" id="IPR057249">
    <property type="entry name" value="Globin_CP_ADGB"/>
</dbReference>